<organism evidence="1">
    <name type="scientific">Octopus bimaculoides</name>
    <name type="common">California two-spotted octopus</name>
    <dbReference type="NCBI Taxonomy" id="37653"/>
    <lineage>
        <taxon>Eukaryota</taxon>
        <taxon>Metazoa</taxon>
        <taxon>Spiralia</taxon>
        <taxon>Lophotrochozoa</taxon>
        <taxon>Mollusca</taxon>
        <taxon>Cephalopoda</taxon>
        <taxon>Coleoidea</taxon>
        <taxon>Octopodiformes</taxon>
        <taxon>Octopoda</taxon>
        <taxon>Incirrata</taxon>
        <taxon>Octopodidae</taxon>
        <taxon>Octopus</taxon>
    </lineage>
</organism>
<dbReference type="AlphaFoldDB" id="A0A0L8GPH8"/>
<proteinExistence type="predicted"/>
<accession>A0A0L8GPH8</accession>
<name>A0A0L8GPH8_OCTBM</name>
<sequence>MVVFGVRGREKRIYLTFSGLIKHVIFSRVNTGSFECHFTSSFFFLFKYIYSFNPYGNFCYVYNFLDKSLPMSV</sequence>
<protein>
    <submittedName>
        <fullName evidence="1">Uncharacterized protein</fullName>
    </submittedName>
</protein>
<reference evidence="1" key="1">
    <citation type="submission" date="2015-07" db="EMBL/GenBank/DDBJ databases">
        <title>MeaNS - Measles Nucleotide Surveillance Program.</title>
        <authorList>
            <person name="Tran T."/>
            <person name="Druce J."/>
        </authorList>
    </citation>
    <scope>NUCLEOTIDE SEQUENCE</scope>
    <source>
        <strain evidence="1">UCB-OBI-ISO-001</strain>
        <tissue evidence="1">Gonad</tissue>
    </source>
</reference>
<gene>
    <name evidence="1" type="ORF">OCBIM_22030675mg</name>
</gene>
<dbReference type="EMBL" id="KQ421058">
    <property type="protein sequence ID" value="KOF78520.1"/>
    <property type="molecule type" value="Genomic_DNA"/>
</dbReference>
<evidence type="ECO:0000313" key="1">
    <source>
        <dbReference type="EMBL" id="KOF78520.1"/>
    </source>
</evidence>